<sequence length="259" mass="29663">MTALQQEVEILTEIDHPNVVKLFEIYEDDNSFYMVMELMTGGELFQRIVEAEHFSEKQAAETVKAVVDALHYCHELNIAHRDLKPENLLYASKDPGSVIKISDFGLARFINDQTMTTMCGTPGYVAPEIIHGNGYNKAIDYWSLGVILYIMLCGFPPFYSENNDELFEIIVKGKFDFPSPAWDTISKEAKDLIRGLLTTDPSKRWSYEKIKNHLWLNGKNSDKSIPDIQKNIKNFSASKQFKKIKFVLDAAHRLKMSKN</sequence>
<dbReference type="OrthoDB" id="193931at2759"/>
<evidence type="ECO:0000313" key="8">
    <source>
        <dbReference type="Proteomes" id="UP000008983"/>
    </source>
</evidence>
<evidence type="ECO:0000256" key="1">
    <source>
        <dbReference type="ARBA" id="ARBA00022527"/>
    </source>
</evidence>
<dbReference type="FunFam" id="1.10.510.10:FF:000026">
    <property type="entry name" value="Calcium/calmodulin-dependent protein kinase type 1"/>
    <property type="match status" value="1"/>
</dbReference>
<evidence type="ECO:0000256" key="2">
    <source>
        <dbReference type="ARBA" id="ARBA00022679"/>
    </source>
</evidence>
<evidence type="ECO:0000256" key="5">
    <source>
        <dbReference type="ARBA" id="ARBA00022840"/>
    </source>
</evidence>
<evidence type="ECO:0000259" key="6">
    <source>
        <dbReference type="PROSITE" id="PS50011"/>
    </source>
</evidence>
<dbReference type="GO" id="GO:0005524">
    <property type="term" value="F:ATP binding"/>
    <property type="evidence" value="ECO:0007669"/>
    <property type="project" value="UniProtKB-KW"/>
</dbReference>
<dbReference type="PROSITE" id="PS00108">
    <property type="entry name" value="PROTEIN_KINASE_ST"/>
    <property type="match status" value="1"/>
</dbReference>
<dbReference type="InterPro" id="IPR000719">
    <property type="entry name" value="Prot_kinase_dom"/>
</dbReference>
<dbReference type="GeneID" id="14905934"/>
<gene>
    <name evidence="7" type="ORF">IMG5_148090</name>
</gene>
<dbReference type="OMA" id="WKAADPP"/>
<dbReference type="InterPro" id="IPR008271">
    <property type="entry name" value="Ser/Thr_kinase_AS"/>
</dbReference>
<dbReference type="Pfam" id="PF00069">
    <property type="entry name" value="Pkinase"/>
    <property type="match status" value="1"/>
</dbReference>
<dbReference type="InParanoid" id="G0QY86"/>
<evidence type="ECO:0000256" key="4">
    <source>
        <dbReference type="ARBA" id="ARBA00022777"/>
    </source>
</evidence>
<keyword evidence="4" id="KW-0418">Kinase</keyword>
<keyword evidence="3" id="KW-0547">Nucleotide-binding</keyword>
<dbReference type="Proteomes" id="UP000008983">
    <property type="component" value="Unassembled WGS sequence"/>
</dbReference>
<feature type="domain" description="Protein kinase" evidence="6">
    <location>
        <begin position="1"/>
        <end position="216"/>
    </location>
</feature>
<dbReference type="AlphaFoldDB" id="G0QY86"/>
<keyword evidence="8" id="KW-1185">Reference proteome</keyword>
<dbReference type="CDD" id="cd05117">
    <property type="entry name" value="STKc_CAMK"/>
    <property type="match status" value="1"/>
</dbReference>
<dbReference type="STRING" id="857967.G0QY86"/>
<keyword evidence="2" id="KW-0808">Transferase</keyword>
<dbReference type="Gene3D" id="3.30.200.20">
    <property type="entry name" value="Phosphorylase Kinase, domain 1"/>
    <property type="match status" value="1"/>
</dbReference>
<dbReference type="PANTHER" id="PTHR24347">
    <property type="entry name" value="SERINE/THREONINE-PROTEIN KINASE"/>
    <property type="match status" value="1"/>
</dbReference>
<dbReference type="eggNOG" id="KOG0032">
    <property type="taxonomic scope" value="Eukaryota"/>
</dbReference>
<dbReference type="RefSeq" id="XP_004031061.1">
    <property type="nucleotide sequence ID" value="XM_004031013.1"/>
</dbReference>
<dbReference type="SUPFAM" id="SSF56112">
    <property type="entry name" value="Protein kinase-like (PK-like)"/>
    <property type="match status" value="1"/>
</dbReference>
<proteinExistence type="predicted"/>
<protein>
    <recommendedName>
        <fullName evidence="6">Protein kinase domain-containing protein</fullName>
    </recommendedName>
</protein>
<dbReference type="GO" id="GO:0004674">
    <property type="term" value="F:protein serine/threonine kinase activity"/>
    <property type="evidence" value="ECO:0007669"/>
    <property type="project" value="UniProtKB-KW"/>
</dbReference>
<evidence type="ECO:0000256" key="3">
    <source>
        <dbReference type="ARBA" id="ARBA00022741"/>
    </source>
</evidence>
<dbReference type="PROSITE" id="PS50011">
    <property type="entry name" value="PROTEIN_KINASE_DOM"/>
    <property type="match status" value="1"/>
</dbReference>
<dbReference type="EMBL" id="GL984104">
    <property type="protein sequence ID" value="EGR29825.1"/>
    <property type="molecule type" value="Genomic_DNA"/>
</dbReference>
<keyword evidence="5" id="KW-0067">ATP-binding</keyword>
<keyword evidence="1" id="KW-0723">Serine/threonine-protein kinase</keyword>
<dbReference type="Gene3D" id="1.10.510.10">
    <property type="entry name" value="Transferase(Phosphotransferase) domain 1"/>
    <property type="match status" value="1"/>
</dbReference>
<organism evidence="7 8">
    <name type="scientific">Ichthyophthirius multifiliis</name>
    <name type="common">White spot disease agent</name>
    <name type="synonym">Ich</name>
    <dbReference type="NCBI Taxonomy" id="5932"/>
    <lineage>
        <taxon>Eukaryota</taxon>
        <taxon>Sar</taxon>
        <taxon>Alveolata</taxon>
        <taxon>Ciliophora</taxon>
        <taxon>Intramacronucleata</taxon>
        <taxon>Oligohymenophorea</taxon>
        <taxon>Hymenostomatida</taxon>
        <taxon>Ophryoglenina</taxon>
        <taxon>Ichthyophthirius</taxon>
    </lineage>
</organism>
<name>G0QY86_ICHMU</name>
<dbReference type="SMART" id="SM00220">
    <property type="entry name" value="S_TKc"/>
    <property type="match status" value="1"/>
</dbReference>
<dbReference type="PIRSF" id="PIRSF000654">
    <property type="entry name" value="Integrin-linked_kinase"/>
    <property type="match status" value="1"/>
</dbReference>
<dbReference type="InterPro" id="IPR011009">
    <property type="entry name" value="Kinase-like_dom_sf"/>
</dbReference>
<accession>G0QY86</accession>
<reference evidence="7 8" key="1">
    <citation type="submission" date="2011-07" db="EMBL/GenBank/DDBJ databases">
        <authorList>
            <person name="Coyne R."/>
            <person name="Brami D."/>
            <person name="Johnson J."/>
            <person name="Hostetler J."/>
            <person name="Hannick L."/>
            <person name="Clark T."/>
            <person name="Cassidy-Hanley D."/>
            <person name="Inman J."/>
        </authorList>
    </citation>
    <scope>NUCLEOTIDE SEQUENCE [LARGE SCALE GENOMIC DNA]</scope>
    <source>
        <strain evidence="7 8">G5</strain>
    </source>
</reference>
<evidence type="ECO:0000313" key="7">
    <source>
        <dbReference type="EMBL" id="EGR29825.1"/>
    </source>
</evidence>